<accession>A0A2K3Q9W2</accession>
<dbReference type="Gene3D" id="3.40.50.720">
    <property type="entry name" value="NAD(P)-binding Rossmann-like Domain"/>
    <property type="match status" value="1"/>
</dbReference>
<reference evidence="2 3" key="1">
    <citation type="submission" date="2017-08" db="EMBL/GenBank/DDBJ databases">
        <title>Harnessing the power of phylogenomics to disentangle the directionality and signatures of interkingdom host jumping in the parasitic fungal genus Tolypocladium.</title>
        <authorList>
            <person name="Quandt C.A."/>
            <person name="Patterson W."/>
            <person name="Spatafora J.W."/>
        </authorList>
    </citation>
    <scope>NUCLEOTIDE SEQUENCE [LARGE SCALE GENOMIC DNA]</scope>
    <source>
        <strain evidence="2 3">CBS 113982</strain>
    </source>
</reference>
<evidence type="ECO:0000313" key="2">
    <source>
        <dbReference type="EMBL" id="PNY24263.1"/>
    </source>
</evidence>
<dbReference type="PANTHER" id="PTHR43157">
    <property type="entry name" value="PHOSPHATIDYLINOSITOL-GLYCAN BIOSYNTHESIS CLASS F PROTEIN-RELATED"/>
    <property type="match status" value="1"/>
</dbReference>
<dbReference type="GO" id="GO:0016491">
    <property type="term" value="F:oxidoreductase activity"/>
    <property type="evidence" value="ECO:0007669"/>
    <property type="project" value="UniProtKB-KW"/>
</dbReference>
<dbReference type="Proteomes" id="UP000236621">
    <property type="component" value="Unassembled WGS sequence"/>
</dbReference>
<sequence>MSVIGWVKGQISTLPYPDEDCTGRTVIVTGANCGLGLEAARHFVRLNAAKVILACRSIERGEAAKQDIESSTTRRHVVEVWQLDLGSFDSVKDFAARAAKLDRLDLLLNNASVLANEWAMLEGHEIMMTVNVISTMLLTVLLLPTLRRTGTQFNVTPHVTIVSSDAAFMVRACARRRGALCVADCRDFPCQASFPERKADHTFDKLKENKNYRERYNTSKLLQLIFMRRLAEASDASGKGHVLVNALNPGLCNTQLFRSWSFPLSWVLWLVCAVLGRNPEMGSRTLMTAALAGEETHGQWMSSCKLQVWPKVMRGEQGERLADKIWGELAEILEGIEPGAMENI</sequence>
<proteinExistence type="predicted"/>
<dbReference type="STRING" id="45235.A0A2K3Q9W2"/>
<comment type="caution">
    <text evidence="2">The sequence shown here is derived from an EMBL/GenBank/DDBJ whole genome shotgun (WGS) entry which is preliminary data.</text>
</comment>
<name>A0A2K3Q9W2_9HYPO</name>
<dbReference type="EMBL" id="NRSZ01000930">
    <property type="protein sequence ID" value="PNY24263.1"/>
    <property type="molecule type" value="Genomic_DNA"/>
</dbReference>
<dbReference type="PRINTS" id="PR00081">
    <property type="entry name" value="GDHRDH"/>
</dbReference>
<dbReference type="OrthoDB" id="542013at2759"/>
<organism evidence="2 3">
    <name type="scientific">Tolypocladium capitatum</name>
    <dbReference type="NCBI Taxonomy" id="45235"/>
    <lineage>
        <taxon>Eukaryota</taxon>
        <taxon>Fungi</taxon>
        <taxon>Dikarya</taxon>
        <taxon>Ascomycota</taxon>
        <taxon>Pezizomycotina</taxon>
        <taxon>Sordariomycetes</taxon>
        <taxon>Hypocreomycetidae</taxon>
        <taxon>Hypocreales</taxon>
        <taxon>Ophiocordycipitaceae</taxon>
        <taxon>Tolypocladium</taxon>
    </lineage>
</organism>
<keyword evidence="1" id="KW-0560">Oxidoreductase</keyword>
<protein>
    <submittedName>
        <fullName evidence="2">Retinol dehydrogenase 12</fullName>
    </submittedName>
</protein>
<dbReference type="AlphaFoldDB" id="A0A2K3Q9W2"/>
<keyword evidence="3" id="KW-1185">Reference proteome</keyword>
<gene>
    <name evidence="2" type="ORF">TCAP_05802</name>
</gene>
<dbReference type="InterPro" id="IPR036291">
    <property type="entry name" value="NAD(P)-bd_dom_sf"/>
</dbReference>
<evidence type="ECO:0000313" key="3">
    <source>
        <dbReference type="Proteomes" id="UP000236621"/>
    </source>
</evidence>
<evidence type="ECO:0000256" key="1">
    <source>
        <dbReference type="ARBA" id="ARBA00023002"/>
    </source>
</evidence>
<dbReference type="InterPro" id="IPR002347">
    <property type="entry name" value="SDR_fam"/>
</dbReference>
<dbReference type="PANTHER" id="PTHR43157:SF31">
    <property type="entry name" value="PHOSPHATIDYLINOSITOL-GLYCAN BIOSYNTHESIS CLASS F PROTEIN"/>
    <property type="match status" value="1"/>
</dbReference>
<dbReference type="SUPFAM" id="SSF51735">
    <property type="entry name" value="NAD(P)-binding Rossmann-fold domains"/>
    <property type="match status" value="1"/>
</dbReference>
<dbReference type="Pfam" id="PF00106">
    <property type="entry name" value="adh_short"/>
    <property type="match status" value="1"/>
</dbReference>